<keyword evidence="1" id="KW-0732">Signal</keyword>
<dbReference type="RefSeq" id="WP_163286938.1">
    <property type="nucleotide sequence ID" value="NZ_JAAGVY010000056.1"/>
</dbReference>
<dbReference type="Pfam" id="PF18935">
    <property type="entry name" value="DUF5683"/>
    <property type="match status" value="1"/>
</dbReference>
<dbReference type="EMBL" id="JAAGVY010000056">
    <property type="protein sequence ID" value="NEN25482.1"/>
    <property type="molecule type" value="Genomic_DNA"/>
</dbReference>
<feature type="domain" description="DUF5683" evidence="2">
    <location>
        <begin position="63"/>
        <end position="205"/>
    </location>
</feature>
<dbReference type="InterPro" id="IPR043738">
    <property type="entry name" value="DUF5683"/>
</dbReference>
<feature type="chain" id="PRO_5029443120" description="DUF5683 domain-containing protein" evidence="1">
    <location>
        <begin position="24"/>
        <end position="206"/>
    </location>
</feature>
<evidence type="ECO:0000259" key="2">
    <source>
        <dbReference type="Pfam" id="PF18935"/>
    </source>
</evidence>
<protein>
    <recommendedName>
        <fullName evidence="2">DUF5683 domain-containing protein</fullName>
    </recommendedName>
</protein>
<proteinExistence type="predicted"/>
<comment type="caution">
    <text evidence="3">The sequence shown here is derived from an EMBL/GenBank/DDBJ whole genome shotgun (WGS) entry which is preliminary data.</text>
</comment>
<feature type="signal peptide" evidence="1">
    <location>
        <begin position="1"/>
        <end position="23"/>
    </location>
</feature>
<reference evidence="3 4" key="1">
    <citation type="submission" date="2020-02" db="EMBL/GenBank/DDBJ databases">
        <title>Out from the shadows clarifying the taxonomy of the family Cryomorphaceae and related taxa by utilizing the GTDB taxonomic framework.</title>
        <authorList>
            <person name="Bowman J.P."/>
        </authorList>
    </citation>
    <scope>NUCLEOTIDE SEQUENCE [LARGE SCALE GENOMIC DNA]</scope>
    <source>
        <strain evidence="3 4">QSSC 1-22</strain>
    </source>
</reference>
<keyword evidence="4" id="KW-1185">Reference proteome</keyword>
<evidence type="ECO:0000313" key="3">
    <source>
        <dbReference type="EMBL" id="NEN25482.1"/>
    </source>
</evidence>
<name>A0A7K3WX94_9FLAO</name>
<dbReference type="Proteomes" id="UP000486602">
    <property type="component" value="Unassembled WGS sequence"/>
</dbReference>
<dbReference type="AlphaFoldDB" id="A0A7K3WX94"/>
<accession>A0A7K3WX94</accession>
<sequence length="206" mass="23074">MISSSFKFLLTTLFVLMTFFAKAQTDTTLTNTPDSVEVIDVERGTVTGDVENVPVPVDSAYIHSPKKATIMSAALPGLGQIYNKKYWKVPIIYGGFAAAGYYLNDNLKNIEKYKDLYIAETDGDPNTINNTNFTTTDLTRIIDQYKQWRDLSYIAFAVIYALNIIDANVDAHLFYFDVSEDISLNIMPYMSPVRSQGVGFSLSLKL</sequence>
<gene>
    <name evidence="3" type="ORF">G3O08_18480</name>
</gene>
<evidence type="ECO:0000256" key="1">
    <source>
        <dbReference type="SAM" id="SignalP"/>
    </source>
</evidence>
<evidence type="ECO:0000313" key="4">
    <source>
        <dbReference type="Proteomes" id="UP000486602"/>
    </source>
</evidence>
<organism evidence="3 4">
    <name type="scientific">Cryomorpha ignava</name>
    <dbReference type="NCBI Taxonomy" id="101383"/>
    <lineage>
        <taxon>Bacteria</taxon>
        <taxon>Pseudomonadati</taxon>
        <taxon>Bacteroidota</taxon>
        <taxon>Flavobacteriia</taxon>
        <taxon>Flavobacteriales</taxon>
        <taxon>Cryomorphaceae</taxon>
        <taxon>Cryomorpha</taxon>
    </lineage>
</organism>